<dbReference type="PANTHER" id="PTHR43685">
    <property type="entry name" value="GLYCOSYLTRANSFERASE"/>
    <property type="match status" value="1"/>
</dbReference>
<dbReference type="Proteomes" id="UP000277236">
    <property type="component" value="Unassembled WGS sequence"/>
</dbReference>
<keyword evidence="1" id="KW-1003">Cell membrane</keyword>
<dbReference type="Pfam" id="PF00535">
    <property type="entry name" value="Glycos_transf_2"/>
    <property type="match status" value="2"/>
</dbReference>
<dbReference type="PANTHER" id="PTHR43685:SF2">
    <property type="entry name" value="GLYCOSYLTRANSFERASE 2-LIKE DOMAIN-CONTAINING PROTEIN"/>
    <property type="match status" value="1"/>
</dbReference>
<evidence type="ECO:0000259" key="2">
    <source>
        <dbReference type="Pfam" id="PF00535"/>
    </source>
</evidence>
<dbReference type="InterPro" id="IPR001173">
    <property type="entry name" value="Glyco_trans_2-like"/>
</dbReference>
<feature type="domain" description="Glycosyltransferase 2-like" evidence="2">
    <location>
        <begin position="580"/>
        <end position="759"/>
    </location>
</feature>
<dbReference type="SUPFAM" id="SSF53448">
    <property type="entry name" value="Nucleotide-diphospho-sugar transferases"/>
    <property type="match status" value="3"/>
</dbReference>
<accession>A0A3M4LTV5</accession>
<proteinExistence type="predicted"/>
<dbReference type="CDD" id="cd00761">
    <property type="entry name" value="Glyco_tranf_GTA_type"/>
    <property type="match status" value="1"/>
</dbReference>
<dbReference type="OrthoDB" id="9179784at2"/>
<reference evidence="3 4" key="1">
    <citation type="submission" date="2018-08" db="EMBL/GenBank/DDBJ databases">
        <title>Recombination of ecologically and evolutionarily significant loci maintains genetic cohesion in the Pseudomonas syringae species complex.</title>
        <authorList>
            <person name="Dillon M."/>
            <person name="Thakur S."/>
            <person name="Almeida R.N.D."/>
            <person name="Weir B.S."/>
            <person name="Guttman D.S."/>
        </authorList>
    </citation>
    <scope>NUCLEOTIDE SEQUENCE [LARGE SCALE GENOMIC DNA]</scope>
    <source>
        <strain evidence="3 4">ICMP 3353</strain>
    </source>
</reference>
<comment type="caution">
    <text evidence="3">The sequence shown here is derived from an EMBL/GenBank/DDBJ whole genome shotgun (WGS) entry which is preliminary data.</text>
</comment>
<dbReference type="EMBL" id="RBRE01000057">
    <property type="protein sequence ID" value="RMQ44893.1"/>
    <property type="molecule type" value="Genomic_DNA"/>
</dbReference>
<dbReference type="InterPro" id="IPR029044">
    <property type="entry name" value="Nucleotide-diphossugar_trans"/>
</dbReference>
<keyword evidence="1" id="KW-0997">Cell inner membrane</keyword>
<feature type="domain" description="Glycosyltransferase 2-like" evidence="2">
    <location>
        <begin position="8"/>
        <end position="179"/>
    </location>
</feature>
<evidence type="ECO:0000313" key="4">
    <source>
        <dbReference type="Proteomes" id="UP000277236"/>
    </source>
</evidence>
<name>A0A3M4LTV5_PSECI</name>
<dbReference type="Gene3D" id="3.40.50.2000">
    <property type="entry name" value="Glycogen Phosphorylase B"/>
    <property type="match status" value="1"/>
</dbReference>
<gene>
    <name evidence="3" type="ORF">ALQ04_01441</name>
</gene>
<keyword evidence="1" id="KW-0472">Membrane</keyword>
<sequence length="1192" mass="133513">MNPAPLVSIVIPALNPRFFREALQSALEQSYDNLEIIVCDDCQTGEIKQIFDELVASSSVIARYVGNPYRLGFQGNLLKCLEEAQGEYIKFLCDDDRLYRYCIARQAQVLDQHSDVLLVIGRRHLVDVDDYVLPTRMENVGLVPYDALFKGEDMLAIFERTPRNTLGGFSTALMRRADVMEYLPSLAQPGQGFVALLDFTLFNCLLRRGNLVALHSIESVERLHPGRFSSQPDMYHVATNEWSWLNEMLKARSGEQAPAQGWVRFMALRKALETPREWDEVGLYGVMASRQGIMRSRVGSHSESYAELYAEWLACRRFTAPQKKLLEQRMARWAWHPRIVPVVIDAESDADALDMTLKSISDQDYPAESVVVLTNAASIEDQQVLRFPLQANWSQQLNDVLPLLENADWVYLLRAGDRLTQPALLVLAERIAQISGLLCAYSDEGAITDDESREPVFKPDFNLDLMRAYPYVGRTLAFERRNLLTLGGFDPAHGELAPHDVIWRLVEGAGPQTIEHIAEVQVESCLSFAQWLSLPAVIERSEPLVSAHLQRIGMQHVIHHDQLPLLNRIEYLHASSPLVSIVITCRDQLADLERCVDSLLSKTRYPNYEVLIVDKASESAEARTWFAAMGELGSEKLRIFASPDAGNDAATQNFAAAQARGQYLLTLSPHALIHQADWLDELLNHAQRPEVGIVGSRILNLQGNILYAGMVLGMEGLAGKPFVNSSPGASGYMQRLQLTQNWSAVSGNCLMVRKDVFDSVGGMDAATFTQGLQDLDLCMRVGGEGYLIVGTPCSSVMLAEPAAVQRSDASRQTLESEQKSFYLKWLPKMARDPAYNPNLNLSEVSSFHLEPGLVAGWNPFCTRHLPSILGMAVNSSAVGHYRVSQPLLELVAAGRVLGQMTYESPKIIEIERQSPDVIVFQGRYTEAKVPDIALAKNFSSAMRIFELDDYIADVPERNEHRRNMPDNIAAMLRKGIGLCDRVVVSTHPLAQALSSMHSDIRVVPNMLATHLWNNLKSVRRSSGKPRVGWGGGTSHRGDLELIVDVVRELADEVEWVFFGMCPDLLRPYIHEFHSAVSLQTYPAKLASLNLDLALAPLEFHIFNDCKSNLRLLEYGACGYPVICSDTEAYRGHLPATRVYSNSSEEWLQAIRMHLSDPNASYRMGDELRETVLRDFMLRGDNLQYWANGWLPD</sequence>
<dbReference type="SUPFAM" id="SSF53756">
    <property type="entry name" value="UDP-Glycosyltransferase/glycogen phosphorylase"/>
    <property type="match status" value="1"/>
</dbReference>
<evidence type="ECO:0000313" key="3">
    <source>
        <dbReference type="EMBL" id="RMQ44893.1"/>
    </source>
</evidence>
<protein>
    <submittedName>
        <fullName evidence="3">Glycosyl transferase protein</fullName>
    </submittedName>
</protein>
<dbReference type="Gene3D" id="3.90.550.10">
    <property type="entry name" value="Spore Coat Polysaccharide Biosynthesis Protein SpsA, Chain A"/>
    <property type="match status" value="2"/>
</dbReference>
<dbReference type="GO" id="GO:0016740">
    <property type="term" value="F:transferase activity"/>
    <property type="evidence" value="ECO:0007669"/>
    <property type="project" value="UniProtKB-KW"/>
</dbReference>
<dbReference type="AlphaFoldDB" id="A0A3M4LTV5"/>
<dbReference type="InterPro" id="IPR050834">
    <property type="entry name" value="Glycosyltransf_2"/>
</dbReference>
<dbReference type="RefSeq" id="WP_122316608.1">
    <property type="nucleotide sequence ID" value="NZ_RBRE01000057.1"/>
</dbReference>
<organism evidence="3 4">
    <name type="scientific">Pseudomonas cichorii</name>
    <dbReference type="NCBI Taxonomy" id="36746"/>
    <lineage>
        <taxon>Bacteria</taxon>
        <taxon>Pseudomonadati</taxon>
        <taxon>Pseudomonadota</taxon>
        <taxon>Gammaproteobacteria</taxon>
        <taxon>Pseudomonadales</taxon>
        <taxon>Pseudomonadaceae</taxon>
        <taxon>Pseudomonas</taxon>
    </lineage>
</organism>
<keyword evidence="3" id="KW-0808">Transferase</keyword>
<evidence type="ECO:0000256" key="1">
    <source>
        <dbReference type="ARBA" id="ARBA00022519"/>
    </source>
</evidence>